<dbReference type="AlphaFoldDB" id="A0A382ACV6"/>
<feature type="region of interest" description="Disordered" evidence="1">
    <location>
        <begin position="1"/>
        <end position="61"/>
    </location>
</feature>
<organism evidence="2">
    <name type="scientific">marine metagenome</name>
    <dbReference type="NCBI Taxonomy" id="408172"/>
    <lineage>
        <taxon>unclassified sequences</taxon>
        <taxon>metagenomes</taxon>
        <taxon>ecological metagenomes</taxon>
    </lineage>
</organism>
<evidence type="ECO:0000313" key="2">
    <source>
        <dbReference type="EMBL" id="SVA99378.1"/>
    </source>
</evidence>
<dbReference type="EMBL" id="UINC01024872">
    <property type="protein sequence ID" value="SVA99378.1"/>
    <property type="molecule type" value="Genomic_DNA"/>
</dbReference>
<evidence type="ECO:0000256" key="1">
    <source>
        <dbReference type="SAM" id="MobiDB-lite"/>
    </source>
</evidence>
<protein>
    <submittedName>
        <fullName evidence="2">Uncharacterized protein</fullName>
    </submittedName>
</protein>
<proteinExistence type="predicted"/>
<sequence>MTKDTSENKTNNTDECPECGSNETESGNTHEHCSDCGIQRDSLELDPGFVPTNPNPVVGAN</sequence>
<accession>A0A382ACV6</accession>
<name>A0A382ACV6_9ZZZZ</name>
<feature type="non-terminal residue" evidence="2">
    <location>
        <position position="61"/>
    </location>
</feature>
<reference evidence="2" key="1">
    <citation type="submission" date="2018-05" db="EMBL/GenBank/DDBJ databases">
        <authorList>
            <person name="Lanie J.A."/>
            <person name="Ng W.-L."/>
            <person name="Kazmierczak K.M."/>
            <person name="Andrzejewski T.M."/>
            <person name="Davidsen T.M."/>
            <person name="Wayne K.J."/>
            <person name="Tettelin H."/>
            <person name="Glass J.I."/>
            <person name="Rusch D."/>
            <person name="Podicherti R."/>
            <person name="Tsui H.-C.T."/>
            <person name="Winkler M.E."/>
        </authorList>
    </citation>
    <scope>NUCLEOTIDE SEQUENCE</scope>
</reference>
<gene>
    <name evidence="2" type="ORF">METZ01_LOCUS152232</name>
</gene>